<feature type="compositionally biased region" description="Polar residues" evidence="1">
    <location>
        <begin position="422"/>
        <end position="445"/>
    </location>
</feature>
<protein>
    <submittedName>
        <fullName evidence="2">Uncharacterized protein</fullName>
    </submittedName>
</protein>
<feature type="region of interest" description="Disordered" evidence="1">
    <location>
        <begin position="494"/>
        <end position="541"/>
    </location>
</feature>
<evidence type="ECO:0000313" key="3">
    <source>
        <dbReference type="Proteomes" id="UP000053411"/>
    </source>
</evidence>
<feature type="compositionally biased region" description="Basic and acidic residues" evidence="1">
    <location>
        <begin position="173"/>
        <end position="188"/>
    </location>
</feature>
<sequence>MSASSKDVFRLDPPQRFAYTDFVIRAPLPRLPPGMPAETAMRKYPRTRLKRLIKVVEARLGRRRCFFSECQPRDQKKESQFAISKLYAMYEVGHWPGALAQYDWTQFVMANIERDALRNEYGQSVKLTLPMLPASAVPIYQEMLRQENSDSARIDVNSGHIAGVMFKGQVRSYPEEDSSRQPRRESPDQPHGLVRTPFVPPLSSSPNMRDALSELSSEQLQELVRDDQMFRTAYEYHQRVVQKELKQMYRFYLRCVCRQPGMHLFTWQEVVHEARTMIKLTFIQQLEKWRQQQPDIRFDIQDSTGTIVDLQLRYLISRVRHFDPIPAQASHQFRTELTRKHQIAAMLRQRRILREWTTAIAERSSVRDGERYRREGEHIMDMWTGAVEEYEAFNERNRKENVVLTAGMIPMASQLRVRASAAQVQTPGSGERQQWLQVGSSQPSPHSREQGESPMPTRGEGQEQPHTQLPPQMQAPGQDHTQEGLTIMEKALTEAQEQGQRAEHASSGQGLSQQQGHLQTAAAAQKQPPHEPYAPAPGLEQVHPEDHTRFVERMTLKALDIRSRLSLPSSSGGSKTDKGNMLTLH</sequence>
<dbReference type="EMBL" id="KN848067">
    <property type="protein sequence ID" value="KIY00510.1"/>
    <property type="molecule type" value="Genomic_DNA"/>
</dbReference>
<feature type="region of interest" description="Disordered" evidence="1">
    <location>
        <begin position="172"/>
        <end position="209"/>
    </location>
</feature>
<dbReference type="Proteomes" id="UP000053411">
    <property type="component" value="Unassembled WGS sequence"/>
</dbReference>
<dbReference type="GeneID" id="27709941"/>
<dbReference type="OrthoDB" id="4116881at2759"/>
<feature type="region of interest" description="Disordered" evidence="1">
    <location>
        <begin position="565"/>
        <end position="585"/>
    </location>
</feature>
<feature type="compositionally biased region" description="Low complexity" evidence="1">
    <location>
        <begin position="565"/>
        <end position="574"/>
    </location>
</feature>
<keyword evidence="3" id="KW-1185">Reference proteome</keyword>
<evidence type="ECO:0000256" key="1">
    <source>
        <dbReference type="SAM" id="MobiDB-lite"/>
    </source>
</evidence>
<dbReference type="RefSeq" id="XP_016634632.1">
    <property type="nucleotide sequence ID" value="XM_016774705.1"/>
</dbReference>
<reference evidence="2 3" key="1">
    <citation type="submission" date="2015-01" db="EMBL/GenBank/DDBJ databases">
        <title>The Genome Sequence of Fonsecaea multimorphosa CBS 102226.</title>
        <authorList>
            <consortium name="The Broad Institute Genomics Platform"/>
            <person name="Cuomo C."/>
            <person name="de Hoog S."/>
            <person name="Gorbushina A."/>
            <person name="Stielow B."/>
            <person name="Teixiera M."/>
            <person name="Abouelleil A."/>
            <person name="Chapman S.B."/>
            <person name="Priest M."/>
            <person name="Young S.K."/>
            <person name="Wortman J."/>
            <person name="Nusbaum C."/>
            <person name="Birren B."/>
        </authorList>
    </citation>
    <scope>NUCLEOTIDE SEQUENCE [LARGE SCALE GENOMIC DNA]</scope>
    <source>
        <strain evidence="2 3">CBS 102226</strain>
    </source>
</reference>
<feature type="region of interest" description="Disordered" evidence="1">
    <location>
        <begin position="420"/>
        <end position="481"/>
    </location>
</feature>
<evidence type="ECO:0000313" key="2">
    <source>
        <dbReference type="EMBL" id="KIY00510.1"/>
    </source>
</evidence>
<name>A0A0D2KBM3_9EURO</name>
<accession>A0A0D2KBM3</accession>
<dbReference type="AlphaFoldDB" id="A0A0D2KBM3"/>
<dbReference type="VEuPathDB" id="FungiDB:Z520_04195"/>
<gene>
    <name evidence="2" type="ORF">Z520_04195</name>
</gene>
<feature type="compositionally biased region" description="Low complexity" evidence="1">
    <location>
        <begin position="506"/>
        <end position="519"/>
    </location>
</feature>
<proteinExistence type="predicted"/>
<organism evidence="2 3">
    <name type="scientific">Fonsecaea multimorphosa CBS 102226</name>
    <dbReference type="NCBI Taxonomy" id="1442371"/>
    <lineage>
        <taxon>Eukaryota</taxon>
        <taxon>Fungi</taxon>
        <taxon>Dikarya</taxon>
        <taxon>Ascomycota</taxon>
        <taxon>Pezizomycotina</taxon>
        <taxon>Eurotiomycetes</taxon>
        <taxon>Chaetothyriomycetidae</taxon>
        <taxon>Chaetothyriales</taxon>
        <taxon>Herpotrichiellaceae</taxon>
        <taxon>Fonsecaea</taxon>
    </lineage>
</organism>